<name>A0A8J2WLR9_9CRUS</name>
<dbReference type="AlphaFoldDB" id="A0A8J2WLR9"/>
<evidence type="ECO:0000313" key="3">
    <source>
        <dbReference type="Proteomes" id="UP000789390"/>
    </source>
</evidence>
<evidence type="ECO:0000313" key="2">
    <source>
        <dbReference type="EMBL" id="CAH0103746.1"/>
    </source>
</evidence>
<feature type="compositionally biased region" description="Polar residues" evidence="1">
    <location>
        <begin position="177"/>
        <end position="186"/>
    </location>
</feature>
<dbReference type="OrthoDB" id="10505908at2759"/>
<feature type="region of interest" description="Disordered" evidence="1">
    <location>
        <begin position="1"/>
        <end position="194"/>
    </location>
</feature>
<feature type="compositionally biased region" description="Low complexity" evidence="1">
    <location>
        <begin position="164"/>
        <end position="175"/>
    </location>
</feature>
<comment type="caution">
    <text evidence="2">The sequence shown here is derived from an EMBL/GenBank/DDBJ whole genome shotgun (WGS) entry which is preliminary data.</text>
</comment>
<feature type="compositionally biased region" description="Polar residues" evidence="1">
    <location>
        <begin position="49"/>
        <end position="61"/>
    </location>
</feature>
<proteinExistence type="predicted"/>
<reference evidence="2" key="1">
    <citation type="submission" date="2021-11" db="EMBL/GenBank/DDBJ databases">
        <authorList>
            <person name="Schell T."/>
        </authorList>
    </citation>
    <scope>NUCLEOTIDE SEQUENCE</scope>
    <source>
        <strain evidence="2">M5</strain>
    </source>
</reference>
<keyword evidence="3" id="KW-1185">Reference proteome</keyword>
<feature type="region of interest" description="Disordered" evidence="1">
    <location>
        <begin position="270"/>
        <end position="298"/>
    </location>
</feature>
<feature type="compositionally biased region" description="Polar residues" evidence="1">
    <location>
        <begin position="116"/>
        <end position="125"/>
    </location>
</feature>
<gene>
    <name evidence="2" type="ORF">DGAL_LOCUS6417</name>
</gene>
<protein>
    <submittedName>
        <fullName evidence="2">Uncharacterized protein</fullName>
    </submittedName>
</protein>
<dbReference type="PANTHER" id="PTHR34153:SF2">
    <property type="entry name" value="SI:CH211-262H13.3-RELATED"/>
    <property type="match status" value="1"/>
</dbReference>
<dbReference type="Proteomes" id="UP000789390">
    <property type="component" value="Unassembled WGS sequence"/>
</dbReference>
<dbReference type="PANTHER" id="PTHR34153">
    <property type="entry name" value="SI:CH211-262H13.3-RELATED-RELATED"/>
    <property type="match status" value="1"/>
</dbReference>
<evidence type="ECO:0000256" key="1">
    <source>
        <dbReference type="SAM" id="MobiDB-lite"/>
    </source>
</evidence>
<organism evidence="2 3">
    <name type="scientific">Daphnia galeata</name>
    <dbReference type="NCBI Taxonomy" id="27404"/>
    <lineage>
        <taxon>Eukaryota</taxon>
        <taxon>Metazoa</taxon>
        <taxon>Ecdysozoa</taxon>
        <taxon>Arthropoda</taxon>
        <taxon>Crustacea</taxon>
        <taxon>Branchiopoda</taxon>
        <taxon>Diplostraca</taxon>
        <taxon>Cladocera</taxon>
        <taxon>Anomopoda</taxon>
        <taxon>Daphniidae</taxon>
        <taxon>Daphnia</taxon>
    </lineage>
</organism>
<sequence length="328" mass="36101">MRKQYMTFEEVMQHETKSVENPLGEIESTDTEKEKRSRAVRKAKLPFDPSSSPDNINPTVSDSEEDIPSPPTPPSSGLNKKTKGIASSSKDHIPSKCPGSANRLNDLMQDYDGEETNSSRSPPQTNKKRTVASTSKDHASRNRPGTAFYTNDVDGCYGKEETFSSRSSPKTSKTRAVASTSKNLSSGIRPGSSVFTNDLLEGEEDTFSSRSSSQTTKTRAVASTSKNLDSGICLGSPLRSITLSLSSDEEETFSYGRIKLRRNELCGENIVSKENKQNEAGNRRSKISSRPGESPDEFVERGKVSITHDMRDQRFLGSAVLDQLKKRK</sequence>
<accession>A0A8J2WLR9</accession>
<dbReference type="EMBL" id="CAKKLH010000113">
    <property type="protein sequence ID" value="CAH0103746.1"/>
    <property type="molecule type" value="Genomic_DNA"/>
</dbReference>